<organism evidence="3 4">
    <name type="scientific">Methanosarcina thermophila (strain ATCC 43570 / DSM 1825 / OCM 12 / VKM B-1830 / TM-1)</name>
    <dbReference type="NCBI Taxonomy" id="523844"/>
    <lineage>
        <taxon>Archaea</taxon>
        <taxon>Methanobacteriati</taxon>
        <taxon>Methanobacteriota</taxon>
        <taxon>Stenosarchaea group</taxon>
        <taxon>Methanomicrobia</taxon>
        <taxon>Methanosarcinales</taxon>
        <taxon>Methanosarcinaceae</taxon>
        <taxon>Methanosarcina</taxon>
    </lineage>
</organism>
<accession>A0A0E3H8D8</accession>
<evidence type="ECO:0000259" key="2">
    <source>
        <dbReference type="Pfam" id="PF00582"/>
    </source>
</evidence>
<dbReference type="InterPro" id="IPR006015">
    <property type="entry name" value="Universal_stress_UspA"/>
</dbReference>
<dbReference type="AlphaFoldDB" id="A0A0E3H8D8"/>
<evidence type="ECO:0000313" key="4">
    <source>
        <dbReference type="Proteomes" id="UP000066529"/>
    </source>
</evidence>
<sequence length="158" mass="17493">MEIVNFKKIMVATDGSDCSRLAVDRGIELARLSGGTVYAVYVVPTDNLISIYGNSLSLGMDPYWRSVYEGWKTQGQQAVSYVKGLGEMKKVNVETVLLEGNPSYELIRYAEKEKMDIVIMGTLGKTGLSKLLLGSVAENLVRHSKVPVMVVRERCEVK</sequence>
<evidence type="ECO:0000313" key="3">
    <source>
        <dbReference type="EMBL" id="AKB12179.1"/>
    </source>
</evidence>
<dbReference type="InterPro" id="IPR014729">
    <property type="entry name" value="Rossmann-like_a/b/a_fold"/>
</dbReference>
<dbReference type="PANTHER" id="PTHR46268">
    <property type="entry name" value="STRESS RESPONSE PROTEIN NHAX"/>
    <property type="match status" value="1"/>
</dbReference>
<gene>
    <name evidence="3" type="ORF">MSTHT_0421</name>
</gene>
<dbReference type="SUPFAM" id="SSF52402">
    <property type="entry name" value="Adenine nucleotide alpha hydrolases-like"/>
    <property type="match status" value="1"/>
</dbReference>
<dbReference type="OrthoDB" id="105697at2157"/>
<name>A0A0E3H8D8_METTT</name>
<dbReference type="Pfam" id="PF00582">
    <property type="entry name" value="Usp"/>
    <property type="match status" value="1"/>
</dbReference>
<dbReference type="Gene3D" id="3.40.50.620">
    <property type="entry name" value="HUPs"/>
    <property type="match status" value="1"/>
</dbReference>
<feature type="domain" description="UspA" evidence="2">
    <location>
        <begin position="6"/>
        <end position="152"/>
    </location>
</feature>
<evidence type="ECO:0000256" key="1">
    <source>
        <dbReference type="ARBA" id="ARBA00008791"/>
    </source>
</evidence>
<dbReference type="PATRIC" id="fig|523844.20.peg.548"/>
<protein>
    <submittedName>
        <fullName evidence="3">Universal stress protein</fullName>
    </submittedName>
</protein>
<dbReference type="EMBL" id="CP009501">
    <property type="protein sequence ID" value="AKB12179.1"/>
    <property type="molecule type" value="Genomic_DNA"/>
</dbReference>
<proteinExistence type="inferred from homology"/>
<dbReference type="InterPro" id="IPR006016">
    <property type="entry name" value="UspA"/>
</dbReference>
<dbReference type="PANTHER" id="PTHR46268:SF6">
    <property type="entry name" value="UNIVERSAL STRESS PROTEIN UP12"/>
    <property type="match status" value="1"/>
</dbReference>
<dbReference type="GeneID" id="41601564"/>
<dbReference type="HOGENOM" id="CLU_049301_11_1_2"/>
<dbReference type="Proteomes" id="UP000066529">
    <property type="component" value="Chromosome"/>
</dbReference>
<dbReference type="PRINTS" id="PR01438">
    <property type="entry name" value="UNVRSLSTRESS"/>
</dbReference>
<dbReference type="RefSeq" id="WP_048166385.1">
    <property type="nucleotide sequence ID" value="NZ_CP009501.1"/>
</dbReference>
<comment type="similarity">
    <text evidence="1">Belongs to the universal stress protein A family.</text>
</comment>
<reference evidence="3 4" key="1">
    <citation type="submission" date="2014-07" db="EMBL/GenBank/DDBJ databases">
        <title>Methanogenic archaea and the global carbon cycle.</title>
        <authorList>
            <person name="Henriksen J.R."/>
            <person name="Luke J."/>
            <person name="Reinhart S."/>
            <person name="Benedict M.N."/>
            <person name="Youngblut N.D."/>
            <person name="Metcalf M.E."/>
            <person name="Whitaker R.J."/>
            <person name="Metcalf W.W."/>
        </authorList>
    </citation>
    <scope>NUCLEOTIDE SEQUENCE [LARGE SCALE GENOMIC DNA]</scope>
    <source>
        <strain evidence="4">ATCC 43570 / DSM 1825 / OCM 12 / VKM B-1830 / TM-1</strain>
    </source>
</reference>
<dbReference type="KEGG" id="mthr:MSTHT_0421"/>
<dbReference type="CDD" id="cd00293">
    <property type="entry name" value="USP-like"/>
    <property type="match status" value="1"/>
</dbReference>